<evidence type="ECO:0000259" key="10">
    <source>
        <dbReference type="Pfam" id="PF01179"/>
    </source>
</evidence>
<evidence type="ECO:0000256" key="3">
    <source>
        <dbReference type="ARBA" id="ARBA00022772"/>
    </source>
</evidence>
<evidence type="ECO:0000256" key="6">
    <source>
        <dbReference type="ARBA" id="ARBA00023157"/>
    </source>
</evidence>
<comment type="PTM">
    <text evidence="8 9">Topaquinone (TPQ) is generated by copper-dependent autoxidation of a specific tyrosyl residue.</text>
</comment>
<keyword evidence="5 9" id="KW-0186">Copper</keyword>
<dbReference type="AlphaFoldDB" id="A0A7N2R608"/>
<dbReference type="Gramene" id="QL06p002760:mrna">
    <property type="protein sequence ID" value="QL06p002760:mrna"/>
    <property type="gene ID" value="QL06p002760"/>
</dbReference>
<dbReference type="InterPro" id="IPR015798">
    <property type="entry name" value="Cu_amine_oxidase_C"/>
</dbReference>
<dbReference type="EnsemblPlants" id="QL06p002760:mrna">
    <property type="protein sequence ID" value="QL06p002760:mrna"/>
    <property type="gene ID" value="QL06p002760"/>
</dbReference>
<dbReference type="GO" id="GO:0008131">
    <property type="term" value="F:primary methylamine oxidase activity"/>
    <property type="evidence" value="ECO:0007669"/>
    <property type="project" value="InterPro"/>
</dbReference>
<evidence type="ECO:0000313" key="11">
    <source>
        <dbReference type="EnsemblPlants" id="QL06p002760:mrna"/>
    </source>
</evidence>
<dbReference type="Proteomes" id="UP000594261">
    <property type="component" value="Chromosome 6"/>
</dbReference>
<dbReference type="GO" id="GO:0009308">
    <property type="term" value="P:amine metabolic process"/>
    <property type="evidence" value="ECO:0007669"/>
    <property type="project" value="UniProtKB-UniRule"/>
</dbReference>
<dbReference type="EMBL" id="LRBV02000006">
    <property type="status" value="NOT_ANNOTATED_CDS"/>
    <property type="molecule type" value="Genomic_DNA"/>
</dbReference>
<dbReference type="SUPFAM" id="SSF49998">
    <property type="entry name" value="Amine oxidase catalytic domain"/>
    <property type="match status" value="1"/>
</dbReference>
<reference evidence="11" key="2">
    <citation type="submission" date="2021-01" db="UniProtKB">
        <authorList>
            <consortium name="EnsemblPlants"/>
        </authorList>
    </citation>
    <scope>IDENTIFICATION</scope>
</reference>
<keyword evidence="4 9" id="KW-0560">Oxidoreductase</keyword>
<keyword evidence="6" id="KW-1015">Disulfide bond</keyword>
<feature type="active site" description="Proton acceptor" evidence="7">
    <location>
        <position position="218"/>
    </location>
</feature>
<evidence type="ECO:0000256" key="7">
    <source>
        <dbReference type="PIRSR" id="PIRSR600269-50"/>
    </source>
</evidence>
<dbReference type="Pfam" id="PF01179">
    <property type="entry name" value="Cu_amine_oxid"/>
    <property type="match status" value="1"/>
</dbReference>
<comment type="cofactor">
    <cofactor evidence="9">
        <name>Cu cation</name>
        <dbReference type="ChEBI" id="CHEBI:23378"/>
    </cofactor>
    <text evidence="9">Contains 1 topaquinone per subunit.</text>
</comment>
<dbReference type="InterPro" id="IPR049948">
    <property type="entry name" value="Cu_Am_ox_TPQ-bd"/>
</dbReference>
<feature type="active site" description="Schiff-base intermediate with substrate; via topaquinone" evidence="7">
    <location>
        <position position="306"/>
    </location>
</feature>
<dbReference type="InterPro" id="IPR000269">
    <property type="entry name" value="Cu_amine_oxidase"/>
</dbReference>
<evidence type="ECO:0000256" key="4">
    <source>
        <dbReference type="ARBA" id="ARBA00023002"/>
    </source>
</evidence>
<evidence type="ECO:0000256" key="1">
    <source>
        <dbReference type="ARBA" id="ARBA00007983"/>
    </source>
</evidence>
<evidence type="ECO:0000256" key="5">
    <source>
        <dbReference type="ARBA" id="ARBA00023008"/>
    </source>
</evidence>
<keyword evidence="3 7" id="KW-0801">TPQ</keyword>
<dbReference type="FunFam" id="2.70.98.20:FF:000004">
    <property type="entry name" value="Amine oxidase"/>
    <property type="match status" value="1"/>
</dbReference>
<comment type="similarity">
    <text evidence="1 9">Belongs to the copper/topaquinone oxidase family.</text>
</comment>
<dbReference type="PROSITE" id="PS01164">
    <property type="entry name" value="COPPER_AMINE_OXID_1"/>
    <property type="match status" value="1"/>
</dbReference>
<keyword evidence="12" id="KW-1185">Reference proteome</keyword>
<dbReference type="InterPro" id="IPR036460">
    <property type="entry name" value="Cu_amine_oxidase_C_sf"/>
</dbReference>
<organism evidence="11 12">
    <name type="scientific">Quercus lobata</name>
    <name type="common">Valley oak</name>
    <dbReference type="NCBI Taxonomy" id="97700"/>
    <lineage>
        <taxon>Eukaryota</taxon>
        <taxon>Viridiplantae</taxon>
        <taxon>Streptophyta</taxon>
        <taxon>Embryophyta</taxon>
        <taxon>Tracheophyta</taxon>
        <taxon>Spermatophyta</taxon>
        <taxon>Magnoliopsida</taxon>
        <taxon>eudicotyledons</taxon>
        <taxon>Gunneridae</taxon>
        <taxon>Pentapetalae</taxon>
        <taxon>rosids</taxon>
        <taxon>fabids</taxon>
        <taxon>Fagales</taxon>
        <taxon>Fagaceae</taxon>
        <taxon>Quercus</taxon>
    </lineage>
</organism>
<accession>A0A7N2R608</accession>
<proteinExistence type="inferred from homology"/>
<dbReference type="PANTHER" id="PTHR10638">
    <property type="entry name" value="COPPER AMINE OXIDASE"/>
    <property type="match status" value="1"/>
</dbReference>
<evidence type="ECO:0000256" key="2">
    <source>
        <dbReference type="ARBA" id="ARBA00022723"/>
    </source>
</evidence>
<dbReference type="Gene3D" id="2.70.98.20">
    <property type="entry name" value="Copper amine oxidase, catalytic domain"/>
    <property type="match status" value="1"/>
</dbReference>
<protein>
    <recommendedName>
        <fullName evidence="9">Amine oxidase</fullName>
        <ecNumber evidence="9">1.4.3.-</ecNumber>
    </recommendedName>
</protein>
<feature type="modified residue" description="2',4',5'-topaquinone" evidence="8">
    <location>
        <position position="306"/>
    </location>
</feature>
<feature type="domain" description="Copper amine oxidase catalytic" evidence="10">
    <location>
        <begin position="158"/>
        <end position="553"/>
    </location>
</feature>
<evidence type="ECO:0000256" key="8">
    <source>
        <dbReference type="PIRSR" id="PIRSR600269-51"/>
    </source>
</evidence>
<evidence type="ECO:0000256" key="9">
    <source>
        <dbReference type="RuleBase" id="RU000672"/>
    </source>
</evidence>
<dbReference type="PANTHER" id="PTHR10638:SF71">
    <property type="entry name" value="AMINE OXIDASE"/>
    <property type="match status" value="1"/>
</dbReference>
<keyword evidence="2 9" id="KW-0479">Metal-binding</keyword>
<evidence type="ECO:0000313" key="12">
    <source>
        <dbReference type="Proteomes" id="UP000594261"/>
    </source>
</evidence>
<dbReference type="EC" id="1.4.3.-" evidence="9"/>
<dbReference type="InParanoid" id="A0A7N2R608"/>
<dbReference type="GO" id="GO:0005507">
    <property type="term" value="F:copper ion binding"/>
    <property type="evidence" value="ECO:0007669"/>
    <property type="project" value="InterPro"/>
</dbReference>
<dbReference type="GO" id="GO:0048038">
    <property type="term" value="F:quinone binding"/>
    <property type="evidence" value="ECO:0007669"/>
    <property type="project" value="InterPro"/>
</dbReference>
<reference evidence="11 12" key="1">
    <citation type="journal article" date="2016" name="G3 (Bethesda)">
        <title>First Draft Assembly and Annotation of the Genome of a California Endemic Oak Quercus lobata Nee (Fagaceae).</title>
        <authorList>
            <person name="Sork V.L."/>
            <person name="Fitz-Gibbon S.T."/>
            <person name="Puiu D."/>
            <person name="Crepeau M."/>
            <person name="Gugger P.F."/>
            <person name="Sherman R."/>
            <person name="Stevens K."/>
            <person name="Langley C.H."/>
            <person name="Pellegrini M."/>
            <person name="Salzberg S.L."/>
        </authorList>
    </citation>
    <scope>NUCLEOTIDE SEQUENCE [LARGE SCALE GENOMIC DNA]</scope>
    <source>
        <strain evidence="11 12">cv. SW786</strain>
    </source>
</reference>
<sequence length="572" mass="64207">MMSSKPSYPSEGTDSRILRGYCGSESSAVRPKLYLGPGPVPRRYLAEDKCSVAEAIPKQPPQRDVNGMGPIGKQGVNSDQGKCVPPPSVNVPANTQSWLMRKDVWAVQTSIHATNRKLDGTVDGMDTGTSSCLTYKWRVGISQDGLYNKKEGAPIGGWANWDFHLSFDMRAGPIISLASIYDLEKQIFRPVLYKGFVSELFVPYMDLDEEWYYRTFFDAGEYGFGLCAVSLEPMRDCPENAVFMDAYVVGQNGKPVKMSQIFCIFERHAGDIMWRHTETAIPRTIVREARPEVSLVVRMVSTVGNYDYIIDWEFKQSGSIIATVGLTGLLEVRGSKYTHKDQIEEEVYGTLLAQNTIGVNHDHFLIYHLDLDVDGDSNSFVKSNLKTTQVPDHGSPRKSYWRVVSETAKTESDAKIKLGSKATELLVVNPNKMTKMGNHVGYRLIPKSGAGSLLSDDDYSQTRAAFTKYNVWVTPYNKSEKWAGGLYVDQSRGDDTLATWSKRNREIENKDIVVWYTLGFHHAPYQEDFPLMPTLSSGFELRPANFFESNPVLKVKPPQDVMRLNCSILKVV</sequence>
<name>A0A7N2R608_QUELO</name>